<name>L8GMH3_ACACF</name>
<dbReference type="Proteomes" id="UP000011083">
    <property type="component" value="Unassembled WGS sequence"/>
</dbReference>
<sequence length="97" mass="11176">MPRTQPSKGKGAKKANKIKRDESTLKKTGTITKKNFRVTVLSAKERLKSPQQRSAENWWGSQLFGHRLSREVKIHHARREKPNAVFTRNKNKAKKAI</sequence>
<accession>L8GMH3</accession>
<dbReference type="KEGG" id="acan:ACA1_366360"/>
<dbReference type="EMBL" id="KB008073">
    <property type="protein sequence ID" value="ELR14024.1"/>
    <property type="molecule type" value="Genomic_DNA"/>
</dbReference>
<keyword evidence="3" id="KW-1185">Reference proteome</keyword>
<dbReference type="AlphaFoldDB" id="L8GMH3"/>
<dbReference type="GeneID" id="14914581"/>
<gene>
    <name evidence="2" type="ORF">ACA1_366360</name>
</gene>
<proteinExistence type="predicted"/>
<evidence type="ECO:0000313" key="2">
    <source>
        <dbReference type="EMBL" id="ELR14024.1"/>
    </source>
</evidence>
<reference evidence="2 3" key="1">
    <citation type="journal article" date="2013" name="Genome Biol.">
        <title>Genome of Acanthamoeba castellanii highlights extensive lateral gene transfer and early evolution of tyrosine kinase signaling.</title>
        <authorList>
            <person name="Clarke M."/>
            <person name="Lohan A.J."/>
            <person name="Liu B."/>
            <person name="Lagkouvardos I."/>
            <person name="Roy S."/>
            <person name="Zafar N."/>
            <person name="Bertelli C."/>
            <person name="Schilde C."/>
            <person name="Kianianmomeni A."/>
            <person name="Burglin T.R."/>
            <person name="Frech C."/>
            <person name="Turcotte B."/>
            <person name="Kopec K.O."/>
            <person name="Synnott J.M."/>
            <person name="Choo C."/>
            <person name="Paponov I."/>
            <person name="Finkler A."/>
            <person name="Soon Heng Tan C."/>
            <person name="Hutchins A.P."/>
            <person name="Weinmeier T."/>
            <person name="Rattei T."/>
            <person name="Chu J.S."/>
            <person name="Gimenez G."/>
            <person name="Irimia M."/>
            <person name="Rigden D.J."/>
            <person name="Fitzpatrick D.A."/>
            <person name="Lorenzo-Morales J."/>
            <person name="Bateman A."/>
            <person name="Chiu C.H."/>
            <person name="Tang P."/>
            <person name="Hegemann P."/>
            <person name="Fromm H."/>
            <person name="Raoult D."/>
            <person name="Greub G."/>
            <person name="Miranda-Saavedra D."/>
            <person name="Chen N."/>
            <person name="Nash P."/>
            <person name="Ginger M.L."/>
            <person name="Horn M."/>
            <person name="Schaap P."/>
            <person name="Caler L."/>
            <person name="Loftus B."/>
        </authorList>
    </citation>
    <scope>NUCLEOTIDE SEQUENCE [LARGE SCALE GENOMIC DNA]</scope>
    <source>
        <strain evidence="2 3">Neff</strain>
    </source>
</reference>
<evidence type="ECO:0000256" key="1">
    <source>
        <dbReference type="SAM" id="MobiDB-lite"/>
    </source>
</evidence>
<organism evidence="2 3">
    <name type="scientific">Acanthamoeba castellanii (strain ATCC 30010 / Neff)</name>
    <dbReference type="NCBI Taxonomy" id="1257118"/>
    <lineage>
        <taxon>Eukaryota</taxon>
        <taxon>Amoebozoa</taxon>
        <taxon>Discosea</taxon>
        <taxon>Longamoebia</taxon>
        <taxon>Centramoebida</taxon>
        <taxon>Acanthamoebidae</taxon>
        <taxon>Acanthamoeba</taxon>
    </lineage>
</organism>
<protein>
    <submittedName>
        <fullName evidence="2">Uncharacterized protein</fullName>
    </submittedName>
</protein>
<dbReference type="VEuPathDB" id="AmoebaDB:ACA1_366360"/>
<feature type="region of interest" description="Disordered" evidence="1">
    <location>
        <begin position="1"/>
        <end position="29"/>
    </location>
</feature>
<dbReference type="RefSeq" id="XP_004336037.1">
    <property type="nucleotide sequence ID" value="XM_004335989.1"/>
</dbReference>
<evidence type="ECO:0000313" key="3">
    <source>
        <dbReference type="Proteomes" id="UP000011083"/>
    </source>
</evidence>